<accession>A0ABS4G989</accession>
<keyword evidence="1" id="KW-1133">Transmembrane helix</keyword>
<sequence length="326" mass="38630">MKVEVYVPVLIKFSDDRVVFSDNVINQINSLVFENFKKNNELSLKYHFEYFLKDEMINELVDNFKNEGLNISPADILGEFYYYHHRIIIKIRIEVPENFDKLRIIRSVINDFYPKLIIDYVFDNINKISEVKAISFYSYMMVFIPNNKYQLKNYTDKLGSVTFSIIESTNKFLAYSNTHYIRISIPSLIVYHDKEISNDIKVDLINLIYQNLLYEKKLSDKDLPFSSDINENVKNYNYIDESKLTLFWNNTMEMLGGKISERQSHNIARQNFYITIIGLFISIIVLGQTIYDYFGLRFLQIYSLSIFILLVIYSIVRFGKSRVVDK</sequence>
<dbReference type="Proteomes" id="UP001519342">
    <property type="component" value="Unassembled WGS sequence"/>
</dbReference>
<dbReference type="RefSeq" id="WP_209510031.1">
    <property type="nucleotide sequence ID" value="NZ_JAGGKS010000001.1"/>
</dbReference>
<name>A0ABS4G989_9FIRM</name>
<feature type="transmembrane region" description="Helical" evidence="1">
    <location>
        <begin position="297"/>
        <end position="316"/>
    </location>
</feature>
<proteinExistence type="predicted"/>
<comment type="caution">
    <text evidence="2">The sequence shown here is derived from an EMBL/GenBank/DDBJ whole genome shotgun (WGS) entry which is preliminary data.</text>
</comment>
<keyword evidence="1" id="KW-0472">Membrane</keyword>
<keyword evidence="3" id="KW-1185">Reference proteome</keyword>
<protein>
    <submittedName>
        <fullName evidence="2">Uncharacterized protein</fullName>
    </submittedName>
</protein>
<keyword evidence="1" id="KW-0812">Transmembrane</keyword>
<reference evidence="2 3" key="1">
    <citation type="submission" date="2021-03" db="EMBL/GenBank/DDBJ databases">
        <title>Genomic Encyclopedia of Type Strains, Phase IV (KMG-IV): sequencing the most valuable type-strain genomes for metagenomic binning, comparative biology and taxonomic classification.</title>
        <authorList>
            <person name="Goeker M."/>
        </authorList>
    </citation>
    <scope>NUCLEOTIDE SEQUENCE [LARGE SCALE GENOMIC DNA]</scope>
    <source>
        <strain evidence="2 3">DSM 24004</strain>
    </source>
</reference>
<feature type="transmembrane region" description="Helical" evidence="1">
    <location>
        <begin position="272"/>
        <end position="291"/>
    </location>
</feature>
<evidence type="ECO:0000313" key="3">
    <source>
        <dbReference type="Proteomes" id="UP001519342"/>
    </source>
</evidence>
<evidence type="ECO:0000256" key="1">
    <source>
        <dbReference type="SAM" id="Phobius"/>
    </source>
</evidence>
<dbReference type="EMBL" id="JAGGKS010000001">
    <property type="protein sequence ID" value="MBP1924251.1"/>
    <property type="molecule type" value="Genomic_DNA"/>
</dbReference>
<evidence type="ECO:0000313" key="2">
    <source>
        <dbReference type="EMBL" id="MBP1924251.1"/>
    </source>
</evidence>
<organism evidence="2 3">
    <name type="scientific">Sedimentibacter acidaminivorans</name>
    <dbReference type="NCBI Taxonomy" id="913099"/>
    <lineage>
        <taxon>Bacteria</taxon>
        <taxon>Bacillati</taxon>
        <taxon>Bacillota</taxon>
        <taxon>Tissierellia</taxon>
        <taxon>Sedimentibacter</taxon>
    </lineage>
</organism>
<gene>
    <name evidence="2" type="ORF">J2Z76_000104</name>
</gene>